<gene>
    <name evidence="2" type="ORF">ACN38_g7628</name>
</gene>
<proteinExistence type="predicted"/>
<evidence type="ECO:0000256" key="1">
    <source>
        <dbReference type="SAM" id="MobiDB-lite"/>
    </source>
</evidence>
<protein>
    <submittedName>
        <fullName evidence="2">Uncharacterized protein</fullName>
    </submittedName>
</protein>
<dbReference type="AlphaFoldDB" id="A0A0N0RYG8"/>
<feature type="region of interest" description="Disordered" evidence="1">
    <location>
        <begin position="90"/>
        <end position="138"/>
    </location>
</feature>
<reference evidence="2 3" key="1">
    <citation type="submission" date="2015-08" db="EMBL/GenBank/DDBJ databases">
        <title>Genome sequencing of Penicillium nordicum.</title>
        <authorList>
            <person name="Nguyen H.D."/>
            <person name="Seifert K.A."/>
        </authorList>
    </citation>
    <scope>NUCLEOTIDE SEQUENCE [LARGE SCALE GENOMIC DNA]</scope>
    <source>
        <strain evidence="2 3">DAOMC 185683</strain>
    </source>
</reference>
<keyword evidence="3" id="KW-1185">Reference proteome</keyword>
<name>A0A0N0RYG8_9EURO</name>
<dbReference type="OrthoDB" id="4366877at2759"/>
<evidence type="ECO:0000313" key="2">
    <source>
        <dbReference type="EMBL" id="KOS41495.1"/>
    </source>
</evidence>
<dbReference type="Proteomes" id="UP000037696">
    <property type="component" value="Unassembled WGS sequence"/>
</dbReference>
<accession>A0A0N0RYG8</accession>
<comment type="caution">
    <text evidence="2">The sequence shown here is derived from an EMBL/GenBank/DDBJ whole genome shotgun (WGS) entry which is preliminary data.</text>
</comment>
<evidence type="ECO:0000313" key="3">
    <source>
        <dbReference type="Proteomes" id="UP000037696"/>
    </source>
</evidence>
<organism evidence="2 3">
    <name type="scientific">Penicillium nordicum</name>
    <dbReference type="NCBI Taxonomy" id="229535"/>
    <lineage>
        <taxon>Eukaryota</taxon>
        <taxon>Fungi</taxon>
        <taxon>Dikarya</taxon>
        <taxon>Ascomycota</taxon>
        <taxon>Pezizomycotina</taxon>
        <taxon>Eurotiomycetes</taxon>
        <taxon>Eurotiomycetidae</taxon>
        <taxon>Eurotiales</taxon>
        <taxon>Aspergillaceae</taxon>
        <taxon>Penicillium</taxon>
    </lineage>
</organism>
<dbReference type="EMBL" id="LHQQ01000130">
    <property type="protein sequence ID" value="KOS41495.1"/>
    <property type="molecule type" value="Genomic_DNA"/>
</dbReference>
<sequence>MEPYIETTEYIMFSIDPATFQRDFINTDPISLFEIRTSFNPATELLIVKMISPEHGEIGMSVNKAIDLAIQRMGLGLAIHNYPGVDINVDGKKKQPDMGWGPIRPPRGCEKRPTEQDPELPNAVRQHPRAQSLYSQSPELLEIEQKSNLESAKLKIIEQMC</sequence>